<keyword evidence="13 17" id="KW-0830">Ubiquinone</keyword>
<keyword evidence="11 17" id="KW-1133">Transmembrane helix</keyword>
<dbReference type="EC" id="7.1.1.2" evidence="4 17"/>
<dbReference type="GO" id="GO:0030964">
    <property type="term" value="C:NADH dehydrogenase complex"/>
    <property type="evidence" value="ECO:0007669"/>
    <property type="project" value="TreeGrafter"/>
</dbReference>
<keyword evidence="9 17" id="KW-1278">Translocase</keyword>
<evidence type="ECO:0000256" key="11">
    <source>
        <dbReference type="ARBA" id="ARBA00022989"/>
    </source>
</evidence>
<dbReference type="GO" id="GO:0016651">
    <property type="term" value="F:oxidoreductase activity, acting on NAD(P)H"/>
    <property type="evidence" value="ECO:0007669"/>
    <property type="project" value="InterPro"/>
</dbReference>
<accession>A0A3G1GQU0</accession>
<evidence type="ECO:0000256" key="6">
    <source>
        <dbReference type="ARBA" id="ARBA00022448"/>
    </source>
</evidence>
<gene>
    <name evidence="18" type="primary">nad4l</name>
</gene>
<evidence type="ECO:0000256" key="2">
    <source>
        <dbReference type="ARBA" id="ARBA00004225"/>
    </source>
</evidence>
<evidence type="ECO:0000256" key="4">
    <source>
        <dbReference type="ARBA" id="ARBA00012944"/>
    </source>
</evidence>
<evidence type="ECO:0000256" key="17">
    <source>
        <dbReference type="RuleBase" id="RU004419"/>
    </source>
</evidence>
<comment type="similarity">
    <text evidence="3 17">Belongs to the complex I subunit 4L family.</text>
</comment>
<keyword evidence="15 17" id="KW-0472">Membrane</keyword>
<keyword evidence="10 17" id="KW-0249">Electron transport</keyword>
<name>A0A3G1GQU0_9CUCU</name>
<evidence type="ECO:0000256" key="12">
    <source>
        <dbReference type="ARBA" id="ARBA00023027"/>
    </source>
</evidence>
<dbReference type="GO" id="GO:0008137">
    <property type="term" value="F:NADH dehydrogenase (ubiquinone) activity"/>
    <property type="evidence" value="ECO:0007669"/>
    <property type="project" value="UniProtKB-EC"/>
</dbReference>
<evidence type="ECO:0000256" key="10">
    <source>
        <dbReference type="ARBA" id="ARBA00022982"/>
    </source>
</evidence>
<evidence type="ECO:0000256" key="16">
    <source>
        <dbReference type="ARBA" id="ARBA00049551"/>
    </source>
</evidence>
<proteinExistence type="inferred from homology"/>
<dbReference type="GO" id="GO:0042773">
    <property type="term" value="P:ATP synthesis coupled electron transport"/>
    <property type="evidence" value="ECO:0007669"/>
    <property type="project" value="UniProtKB-UniRule"/>
</dbReference>
<keyword evidence="17" id="KW-0999">Mitochondrion inner membrane</keyword>
<evidence type="ECO:0000313" key="18">
    <source>
        <dbReference type="EMBL" id="APX40157.1"/>
    </source>
</evidence>
<geneLocation type="mitochondrion" evidence="18"/>
<dbReference type="AlphaFoldDB" id="A0A3G1GQU0"/>
<keyword evidence="8 17" id="KW-0812">Transmembrane</keyword>
<keyword evidence="7 17" id="KW-0679">Respiratory chain</keyword>
<comment type="subcellular location">
    <subcellularLocation>
        <location evidence="17">Mitochondrion inner membrane</location>
        <topology evidence="17">Multi-pass membrane protein</topology>
    </subcellularLocation>
    <subcellularLocation>
        <location evidence="2">Mitochondrion membrane</location>
        <topology evidence="2">Multi-pass membrane protein</topology>
    </subcellularLocation>
</comment>
<dbReference type="Gene3D" id="1.10.287.3510">
    <property type="match status" value="1"/>
</dbReference>
<organism evidence="18">
    <name type="scientific">Labidostomis lusitanica</name>
    <dbReference type="NCBI Taxonomy" id="294640"/>
    <lineage>
        <taxon>Eukaryota</taxon>
        <taxon>Metazoa</taxon>
        <taxon>Ecdysozoa</taxon>
        <taxon>Arthropoda</taxon>
        <taxon>Hexapoda</taxon>
        <taxon>Insecta</taxon>
        <taxon>Pterygota</taxon>
        <taxon>Neoptera</taxon>
        <taxon>Endopterygota</taxon>
        <taxon>Coleoptera</taxon>
        <taxon>Polyphaga</taxon>
        <taxon>Cucujiformia</taxon>
        <taxon>Chrysomeloidea</taxon>
        <taxon>Chrysomelidae</taxon>
        <taxon>Clytrinae</taxon>
        <taxon>Labidostomis</taxon>
    </lineage>
</organism>
<evidence type="ECO:0000256" key="7">
    <source>
        <dbReference type="ARBA" id="ARBA00022660"/>
    </source>
</evidence>
<comment type="function">
    <text evidence="17">Core subunit of the mitochondrial membrane respiratory chain NADH dehydrogenase (Complex I) which catalyzes electron transfer from NADH through the respiratory chain, using ubiquinone as an electron acceptor.</text>
</comment>
<protein>
    <recommendedName>
        <fullName evidence="5 17">NADH-ubiquinone oxidoreductase chain 4L</fullName>
        <ecNumber evidence="4 17">7.1.1.2</ecNumber>
    </recommendedName>
</protein>
<reference evidence="18" key="1">
    <citation type="journal article" date="2015" name="Methods Ecol Evol 6">
        <title>Validating the power of mitochondrial metagenomics for community ecology and phylogenetics of complex assemblages.</title>
        <authorList>
            <person name="Gomez-Rodriguez C."/>
            <person name="Crampton-Platt A."/>
            <person name="Timmermans M.J.T.N."/>
            <person name="Baselga A."/>
            <person name="Vogler A.P."/>
        </authorList>
    </citation>
    <scope>NUCLEOTIDE SEQUENCE</scope>
</reference>
<keyword evidence="6 17" id="KW-0813">Transport</keyword>
<dbReference type="GO" id="GO:0005743">
    <property type="term" value="C:mitochondrial inner membrane"/>
    <property type="evidence" value="ECO:0007669"/>
    <property type="project" value="UniProtKB-SubCell"/>
</dbReference>
<feature type="transmembrane region" description="Helical" evidence="17">
    <location>
        <begin position="51"/>
        <end position="76"/>
    </location>
</feature>
<evidence type="ECO:0000256" key="13">
    <source>
        <dbReference type="ARBA" id="ARBA00023075"/>
    </source>
</evidence>
<evidence type="ECO:0000256" key="1">
    <source>
        <dbReference type="ARBA" id="ARBA00003257"/>
    </source>
</evidence>
<evidence type="ECO:0000256" key="8">
    <source>
        <dbReference type="ARBA" id="ARBA00022692"/>
    </source>
</evidence>
<dbReference type="EMBL" id="KX943447">
    <property type="protein sequence ID" value="APX40157.1"/>
    <property type="molecule type" value="Genomic_DNA"/>
</dbReference>
<evidence type="ECO:0000256" key="14">
    <source>
        <dbReference type="ARBA" id="ARBA00023128"/>
    </source>
</evidence>
<evidence type="ECO:0000256" key="15">
    <source>
        <dbReference type="ARBA" id="ARBA00023136"/>
    </source>
</evidence>
<evidence type="ECO:0000256" key="9">
    <source>
        <dbReference type="ARBA" id="ARBA00022967"/>
    </source>
</evidence>
<evidence type="ECO:0000256" key="3">
    <source>
        <dbReference type="ARBA" id="ARBA00010519"/>
    </source>
</evidence>
<evidence type="ECO:0000256" key="5">
    <source>
        <dbReference type="ARBA" id="ARBA00016612"/>
    </source>
</evidence>
<feature type="transmembrane region" description="Helical" evidence="17">
    <location>
        <begin position="21"/>
        <end position="45"/>
    </location>
</feature>
<dbReference type="Pfam" id="PF00420">
    <property type="entry name" value="Oxidored_q2"/>
    <property type="match status" value="1"/>
</dbReference>
<comment type="function">
    <text evidence="1">Core subunit of the mitochondrial membrane respiratory chain NADH dehydrogenase (Complex I) that is believed to belong to the minimal assembly required for catalysis. Complex I functions in the transfer of electrons from NADH to the respiratory chain. The immediate electron acceptor for the enzyme is believed to be ubiquinone.</text>
</comment>
<dbReference type="InterPro" id="IPR001133">
    <property type="entry name" value="NADH_UbQ_OxRdtase_chain4L/K"/>
</dbReference>
<comment type="catalytic activity">
    <reaction evidence="16 17">
        <text>a ubiquinone + NADH + 5 H(+)(in) = a ubiquinol + NAD(+) + 4 H(+)(out)</text>
        <dbReference type="Rhea" id="RHEA:29091"/>
        <dbReference type="Rhea" id="RHEA-COMP:9565"/>
        <dbReference type="Rhea" id="RHEA-COMP:9566"/>
        <dbReference type="ChEBI" id="CHEBI:15378"/>
        <dbReference type="ChEBI" id="CHEBI:16389"/>
        <dbReference type="ChEBI" id="CHEBI:17976"/>
        <dbReference type="ChEBI" id="CHEBI:57540"/>
        <dbReference type="ChEBI" id="CHEBI:57945"/>
        <dbReference type="EC" id="7.1.1.2"/>
    </reaction>
</comment>
<keyword evidence="14 17" id="KW-0496">Mitochondrion</keyword>
<sequence length="91" mass="10678">MFLFLLMFMSGLFSFSLFRKHLLMMLLSLEFLSLTLYFGVFMYLSVIGYEYFFSLIYLTMSVCEASLGLSILVLMIRNHGNDYIMGFSSLW</sequence>
<dbReference type="PANTHER" id="PTHR11434:SF0">
    <property type="entry name" value="NADH-UBIQUINONE OXIDOREDUCTASE CHAIN 4L"/>
    <property type="match status" value="1"/>
</dbReference>
<dbReference type="InterPro" id="IPR039428">
    <property type="entry name" value="NUOK/Mnh_C1-like"/>
</dbReference>
<keyword evidence="12 17" id="KW-0520">NAD</keyword>
<dbReference type="PANTHER" id="PTHR11434">
    <property type="entry name" value="NADH-UBIQUINONE OXIDOREDUCTASE SUBUNIT ND4L"/>
    <property type="match status" value="1"/>
</dbReference>